<dbReference type="PATRIC" id="fig|1544798.3.peg.1105"/>
<feature type="domain" description="DUF418" evidence="2">
    <location>
        <begin position="223"/>
        <end position="386"/>
    </location>
</feature>
<evidence type="ECO:0000313" key="3">
    <source>
        <dbReference type="EMBL" id="KJF44884.1"/>
    </source>
</evidence>
<keyword evidence="1" id="KW-0472">Membrane</keyword>
<comment type="caution">
    <text evidence="3">The sequence shown here is derived from an EMBL/GenBank/DDBJ whole genome shotgun (WGS) entry which is preliminary data.</text>
</comment>
<feature type="transmembrane region" description="Helical" evidence="1">
    <location>
        <begin position="206"/>
        <end position="226"/>
    </location>
</feature>
<accession>A0A0D8JDT3</accession>
<dbReference type="AlphaFoldDB" id="A0A0D8JDT3"/>
<feature type="transmembrane region" description="Helical" evidence="1">
    <location>
        <begin position="143"/>
        <end position="168"/>
    </location>
</feature>
<sequence length="412" mass="48024">MNQKQEIQEAKLQQTTKKNRIDSVDALRGFALLGIIIANIPYEYNTPVTGELDSLMTFLYHFLVDKKFITIFSILFGFGFYIQMQRAAKRSVNFNKYFIVRMLLLFGVGYAHSLLLWNGDIIRAYALGGIFLLILRKVSVKKLVVLAVLLNVVLTGAIYIGLTALGWASRNFDFELAREIPVATSFLRYLKLNFMFDPWTNFLRDMPLTLVFAFGNMLIGFILAKIDFFKHPEKHAKLTTWFITLGLTFGLAASFIFYKISVGDLELDYSLIWVPFVLVTGMILQSLFYISAFLKLYQYKSFRKVLQFFNPVGRTALSNYILQSFLYVFVFYHCFNLFNLFGKLTNFQSWMIAIGFYVFQTLITHFYLQRFNQGPIEYIWKKYSYKMALPQKERYENESIQDSSICLKHEGN</sequence>
<dbReference type="STRING" id="1544798.LH29_05475"/>
<feature type="transmembrane region" description="Helical" evidence="1">
    <location>
        <begin position="94"/>
        <end position="115"/>
    </location>
</feature>
<keyword evidence="1" id="KW-1133">Transmembrane helix</keyword>
<feature type="transmembrane region" description="Helical" evidence="1">
    <location>
        <begin position="21"/>
        <end position="42"/>
    </location>
</feature>
<feature type="transmembrane region" description="Helical" evidence="1">
    <location>
        <begin position="62"/>
        <end position="82"/>
    </location>
</feature>
<dbReference type="InterPro" id="IPR052529">
    <property type="entry name" value="Bact_Transport_Assoc"/>
</dbReference>
<evidence type="ECO:0000259" key="2">
    <source>
        <dbReference type="Pfam" id="PF04235"/>
    </source>
</evidence>
<proteinExistence type="predicted"/>
<dbReference type="Pfam" id="PF04235">
    <property type="entry name" value="DUF418"/>
    <property type="match status" value="1"/>
</dbReference>
<feature type="transmembrane region" description="Helical" evidence="1">
    <location>
        <begin position="272"/>
        <end position="297"/>
    </location>
</feature>
<name>A0A0D8JDT3_9BACT</name>
<feature type="transmembrane region" description="Helical" evidence="1">
    <location>
        <begin position="350"/>
        <end position="368"/>
    </location>
</feature>
<dbReference type="InterPro" id="IPR007349">
    <property type="entry name" value="DUF418"/>
</dbReference>
<evidence type="ECO:0000313" key="4">
    <source>
        <dbReference type="Proteomes" id="UP000032544"/>
    </source>
</evidence>
<evidence type="ECO:0000256" key="1">
    <source>
        <dbReference type="SAM" id="Phobius"/>
    </source>
</evidence>
<organism evidence="3 4">
    <name type="scientific">Draconibacterium sediminis</name>
    <dbReference type="NCBI Taxonomy" id="1544798"/>
    <lineage>
        <taxon>Bacteria</taxon>
        <taxon>Pseudomonadati</taxon>
        <taxon>Bacteroidota</taxon>
        <taxon>Bacteroidia</taxon>
        <taxon>Marinilabiliales</taxon>
        <taxon>Prolixibacteraceae</taxon>
        <taxon>Draconibacterium</taxon>
    </lineage>
</organism>
<keyword evidence="4" id="KW-1185">Reference proteome</keyword>
<dbReference type="EMBL" id="JRHC01000001">
    <property type="protein sequence ID" value="KJF44884.1"/>
    <property type="molecule type" value="Genomic_DNA"/>
</dbReference>
<dbReference type="PANTHER" id="PTHR30590:SF2">
    <property type="entry name" value="INNER MEMBRANE PROTEIN"/>
    <property type="match status" value="1"/>
</dbReference>
<feature type="transmembrane region" description="Helical" evidence="1">
    <location>
        <begin position="317"/>
        <end position="338"/>
    </location>
</feature>
<protein>
    <recommendedName>
        <fullName evidence="2">DUF418 domain-containing protein</fullName>
    </recommendedName>
</protein>
<feature type="transmembrane region" description="Helical" evidence="1">
    <location>
        <begin position="121"/>
        <end position="136"/>
    </location>
</feature>
<gene>
    <name evidence="3" type="ORF">LH29_05475</name>
</gene>
<feature type="transmembrane region" description="Helical" evidence="1">
    <location>
        <begin position="238"/>
        <end position="260"/>
    </location>
</feature>
<reference evidence="3 4" key="1">
    <citation type="submission" date="2014-09" db="EMBL/GenBank/DDBJ databases">
        <title>Draft Genome Sequence of Draconibacterium sp. JN14CK-3.</title>
        <authorList>
            <person name="Dong C."/>
            <person name="Lai Q."/>
            <person name="Shao Z."/>
        </authorList>
    </citation>
    <scope>NUCLEOTIDE SEQUENCE [LARGE SCALE GENOMIC DNA]</scope>
    <source>
        <strain evidence="3 4">JN14CK-3</strain>
    </source>
</reference>
<dbReference type="Proteomes" id="UP000032544">
    <property type="component" value="Unassembled WGS sequence"/>
</dbReference>
<keyword evidence="1" id="KW-0812">Transmembrane</keyword>
<dbReference type="PANTHER" id="PTHR30590">
    <property type="entry name" value="INNER MEMBRANE PROTEIN"/>
    <property type="match status" value="1"/>
</dbReference>